<proteinExistence type="predicted"/>
<feature type="domain" description="Surface lipoprotein assembly modifier C-terminal" evidence="3">
    <location>
        <begin position="167"/>
        <end position="440"/>
    </location>
</feature>
<dbReference type="Pfam" id="PF14559">
    <property type="entry name" value="TPR_19"/>
    <property type="match status" value="1"/>
</dbReference>
<dbReference type="InterPro" id="IPR019734">
    <property type="entry name" value="TPR_rpt"/>
</dbReference>
<dbReference type="AlphaFoldDB" id="A0A6H2DP72"/>
<reference evidence="4 5" key="1">
    <citation type="submission" date="2020-04" db="EMBL/GenBank/DDBJ databases">
        <title>Genome sequence for Sphingorhabdus sp. strain M1.</title>
        <authorList>
            <person name="Park S.-J."/>
        </authorList>
    </citation>
    <scope>NUCLEOTIDE SEQUENCE [LARGE SCALE GENOMIC DNA]</scope>
    <source>
        <strain evidence="4 5">JK6</strain>
    </source>
</reference>
<evidence type="ECO:0000256" key="2">
    <source>
        <dbReference type="SAM" id="SignalP"/>
    </source>
</evidence>
<evidence type="ECO:0000256" key="1">
    <source>
        <dbReference type="PROSITE-ProRule" id="PRU00339"/>
    </source>
</evidence>
<keyword evidence="1" id="KW-0802">TPR repeat</keyword>
<dbReference type="PROSITE" id="PS50005">
    <property type="entry name" value="TPR"/>
    <property type="match status" value="1"/>
</dbReference>
<feature type="repeat" description="TPR" evidence="1">
    <location>
        <begin position="65"/>
        <end position="98"/>
    </location>
</feature>
<dbReference type="Proteomes" id="UP000501600">
    <property type="component" value="Chromosome"/>
</dbReference>
<evidence type="ECO:0000259" key="3">
    <source>
        <dbReference type="Pfam" id="PF04575"/>
    </source>
</evidence>
<keyword evidence="5" id="KW-1185">Reference proteome</keyword>
<dbReference type="SUPFAM" id="SSF56925">
    <property type="entry name" value="OMPA-like"/>
    <property type="match status" value="1"/>
</dbReference>
<dbReference type="SUPFAM" id="SSF48452">
    <property type="entry name" value="TPR-like"/>
    <property type="match status" value="1"/>
</dbReference>
<dbReference type="KEGG" id="phao:HF685_15320"/>
<evidence type="ECO:0000313" key="5">
    <source>
        <dbReference type="Proteomes" id="UP000501600"/>
    </source>
</evidence>
<dbReference type="Pfam" id="PF04575">
    <property type="entry name" value="SlipAM"/>
    <property type="match status" value="1"/>
</dbReference>
<feature type="chain" id="PRO_5026302920" evidence="2">
    <location>
        <begin position="30"/>
        <end position="444"/>
    </location>
</feature>
<evidence type="ECO:0000313" key="4">
    <source>
        <dbReference type="EMBL" id="QJB70462.1"/>
    </source>
</evidence>
<dbReference type="Gene3D" id="1.25.40.10">
    <property type="entry name" value="Tetratricopeptide repeat domain"/>
    <property type="match status" value="1"/>
</dbReference>
<keyword evidence="2" id="KW-0732">Signal</keyword>
<gene>
    <name evidence="4" type="ORF">HF685_15320</name>
</gene>
<dbReference type="InterPro" id="IPR011990">
    <property type="entry name" value="TPR-like_helical_dom_sf"/>
</dbReference>
<dbReference type="RefSeq" id="WP_168820806.1">
    <property type="nucleotide sequence ID" value="NZ_CP051217.1"/>
</dbReference>
<accession>A0A6H2DP72</accession>
<name>A0A6H2DP72_9SPHN</name>
<feature type="signal peptide" evidence="2">
    <location>
        <begin position="1"/>
        <end position="29"/>
    </location>
</feature>
<dbReference type="InterPro" id="IPR007655">
    <property type="entry name" value="Slam_C"/>
</dbReference>
<organism evidence="4 5">
    <name type="scientific">Parasphingorhabdus halotolerans</name>
    <dbReference type="NCBI Taxonomy" id="2725558"/>
    <lineage>
        <taxon>Bacteria</taxon>
        <taxon>Pseudomonadati</taxon>
        <taxon>Pseudomonadota</taxon>
        <taxon>Alphaproteobacteria</taxon>
        <taxon>Sphingomonadales</taxon>
        <taxon>Sphingomonadaceae</taxon>
        <taxon>Parasphingorhabdus</taxon>
    </lineage>
</organism>
<dbReference type="EMBL" id="CP051217">
    <property type="protein sequence ID" value="QJB70462.1"/>
    <property type="molecule type" value="Genomic_DNA"/>
</dbReference>
<dbReference type="InterPro" id="IPR011250">
    <property type="entry name" value="OMP/PagP_B-barrel"/>
</dbReference>
<protein>
    <submittedName>
        <fullName evidence="4">DUF560 domain-containing protein</fullName>
    </submittedName>
</protein>
<sequence>MCFSKAITISTIGLNAIFLQFAGATPAAAQTSDDVKRAMDQLNAGEANAAYTALKVWEENQAGDVDFDMALGLAALDSGRHGEAIIAFQRIVAQQPNNARAQAELARAYAAAGDIDTARAEFETVRGDPSIPDPVRNRIDGMVRKMDQQIAGGASEITGYFDVEGGYDSNINTATDAISITLPLFAFLGPANLNGAAREQDAGFYQIQGGLSGSTPLSRQTRLFGSVLGNWRDNIDSRFVDQASGVGTLGIAHSLANGDVFSLSAQGQRFWLGHNGYRTSVGGDVRYTKRLSGDRALSVSGQYFRLNYDGNPLQDAERFSGAVTYADKNIYGGFGGGKEETRRAGADQLSYAFANAQLGGEWSLGEKTAVIAGASIEHRNYDSRDPLFLKGRKDTQFDASLGVRYRITDTVSIRPRVSYTHNESNIALYDYDRWTASVGVRLSF</sequence>